<dbReference type="AlphaFoldDB" id="A0A174BS63"/>
<evidence type="ECO:0000256" key="5">
    <source>
        <dbReference type="ARBA" id="ARBA00022694"/>
    </source>
</evidence>
<dbReference type="Pfam" id="PF02367">
    <property type="entry name" value="TsaE"/>
    <property type="match status" value="1"/>
</dbReference>
<dbReference type="Proteomes" id="UP000449249">
    <property type="component" value="Unassembled WGS sequence"/>
</dbReference>
<comment type="similarity">
    <text evidence="2">Belongs to the TsaE family.</text>
</comment>
<evidence type="ECO:0000256" key="4">
    <source>
        <dbReference type="ARBA" id="ARBA00022490"/>
    </source>
</evidence>
<dbReference type="EMBL" id="CYYM01000006">
    <property type="protein sequence ID" value="CUO02510.1"/>
    <property type="molecule type" value="Genomic_DNA"/>
</dbReference>
<accession>A0A174BS63</accession>
<evidence type="ECO:0000313" key="12">
    <source>
        <dbReference type="EMBL" id="CUO02510.1"/>
    </source>
</evidence>
<evidence type="ECO:0000256" key="1">
    <source>
        <dbReference type="ARBA" id="ARBA00004496"/>
    </source>
</evidence>
<evidence type="ECO:0000256" key="3">
    <source>
        <dbReference type="ARBA" id="ARBA00019010"/>
    </source>
</evidence>
<dbReference type="EMBL" id="CYYY01000006">
    <property type="protein sequence ID" value="CUN87491.1"/>
    <property type="molecule type" value="Genomic_DNA"/>
</dbReference>
<dbReference type="Gene3D" id="3.40.50.300">
    <property type="entry name" value="P-loop containing nucleotide triphosphate hydrolases"/>
    <property type="match status" value="1"/>
</dbReference>
<evidence type="ECO:0000256" key="9">
    <source>
        <dbReference type="ARBA" id="ARBA00022842"/>
    </source>
</evidence>
<dbReference type="SUPFAM" id="SSF52540">
    <property type="entry name" value="P-loop containing nucleoside triphosphate hydrolases"/>
    <property type="match status" value="1"/>
</dbReference>
<evidence type="ECO:0000256" key="8">
    <source>
        <dbReference type="ARBA" id="ARBA00022840"/>
    </source>
</evidence>
<keyword evidence="13" id="KW-0808">Transferase</keyword>
<dbReference type="EMBL" id="WWSC01000019">
    <property type="protein sequence ID" value="MZK42603.1"/>
    <property type="molecule type" value="Genomic_DNA"/>
</dbReference>
<dbReference type="RefSeq" id="WP_022415050.1">
    <property type="nucleotide sequence ID" value="NZ_CABIWY010000006.1"/>
</dbReference>
<dbReference type="Proteomes" id="UP000472916">
    <property type="component" value="Unassembled WGS sequence"/>
</dbReference>
<evidence type="ECO:0000313" key="15">
    <source>
        <dbReference type="Proteomes" id="UP000095380"/>
    </source>
</evidence>
<sequence length="141" mass="16109">MIIETNSEKETWDLGFSLGEKACAGQVYTLVGDLGVGKTIFTKGLAKGLGIDEPVSSPTFTIVQIYDEGRIPFYHFDVYRIGDVEEMDEIGYEDYIYGEGVSLIEWANLIEEILPEHYTEIKIEKDLEKGFDYRRITICEY</sequence>
<evidence type="ECO:0000256" key="2">
    <source>
        <dbReference type="ARBA" id="ARBA00007599"/>
    </source>
</evidence>
<keyword evidence="8" id="KW-0067">ATP-binding</keyword>
<evidence type="ECO:0000313" key="14">
    <source>
        <dbReference type="EMBL" id="MZK42603.1"/>
    </source>
</evidence>
<keyword evidence="5" id="KW-0819">tRNA processing</keyword>
<evidence type="ECO:0000256" key="10">
    <source>
        <dbReference type="ARBA" id="ARBA00032441"/>
    </source>
</evidence>
<protein>
    <recommendedName>
        <fullName evidence="3">tRNA threonylcarbamoyladenosine biosynthesis protein TsaE</fullName>
    </recommendedName>
    <alternativeName>
        <fullName evidence="10">t(6)A37 threonylcarbamoyladenosine biosynthesis protein TsaE</fullName>
    </alternativeName>
</protein>
<gene>
    <name evidence="12" type="primary">ydiB</name>
    <name evidence="13" type="synonym">tsaE</name>
    <name evidence="12" type="ORF">ERS852408_01326</name>
    <name evidence="11" type="ORF">ERS852423_01677</name>
    <name evidence="14" type="ORF">GT528_13135</name>
    <name evidence="13" type="ORF">GT576_13170</name>
</gene>
<comment type="subcellular location">
    <subcellularLocation>
        <location evidence="1">Cytoplasm</location>
    </subcellularLocation>
</comment>
<dbReference type="PANTHER" id="PTHR33540:SF2">
    <property type="entry name" value="TRNA THREONYLCARBAMOYLADENOSINE BIOSYNTHESIS PROTEIN TSAE"/>
    <property type="match status" value="1"/>
</dbReference>
<dbReference type="GO" id="GO:0016740">
    <property type="term" value="F:transferase activity"/>
    <property type="evidence" value="ECO:0007669"/>
    <property type="project" value="UniProtKB-KW"/>
</dbReference>
<dbReference type="GO" id="GO:0002949">
    <property type="term" value="P:tRNA threonylcarbamoyladenosine modification"/>
    <property type="evidence" value="ECO:0007669"/>
    <property type="project" value="InterPro"/>
</dbReference>
<keyword evidence="9" id="KW-0460">Magnesium</keyword>
<evidence type="ECO:0000313" key="17">
    <source>
        <dbReference type="Proteomes" id="UP000449249"/>
    </source>
</evidence>
<organism evidence="12 15">
    <name type="scientific">Dorea longicatena</name>
    <dbReference type="NCBI Taxonomy" id="88431"/>
    <lineage>
        <taxon>Bacteria</taxon>
        <taxon>Bacillati</taxon>
        <taxon>Bacillota</taxon>
        <taxon>Clostridia</taxon>
        <taxon>Lachnospirales</taxon>
        <taxon>Lachnospiraceae</taxon>
        <taxon>Dorea</taxon>
    </lineage>
</organism>
<dbReference type="GO" id="GO:0005737">
    <property type="term" value="C:cytoplasm"/>
    <property type="evidence" value="ECO:0007669"/>
    <property type="project" value="UniProtKB-SubCell"/>
</dbReference>
<evidence type="ECO:0000313" key="16">
    <source>
        <dbReference type="Proteomes" id="UP000095439"/>
    </source>
</evidence>
<dbReference type="Proteomes" id="UP000095380">
    <property type="component" value="Unassembled WGS sequence"/>
</dbReference>
<evidence type="ECO:0000313" key="11">
    <source>
        <dbReference type="EMBL" id="CUN87491.1"/>
    </source>
</evidence>
<evidence type="ECO:0000256" key="6">
    <source>
        <dbReference type="ARBA" id="ARBA00022723"/>
    </source>
</evidence>
<proteinExistence type="inferred from homology"/>
<keyword evidence="4" id="KW-0963">Cytoplasm</keyword>
<dbReference type="EMBL" id="WWSH01000013">
    <property type="protein sequence ID" value="MZK11259.1"/>
    <property type="molecule type" value="Genomic_DNA"/>
</dbReference>
<dbReference type="InterPro" id="IPR027417">
    <property type="entry name" value="P-loop_NTPase"/>
</dbReference>
<reference evidence="15 16" key="1">
    <citation type="submission" date="2015-09" db="EMBL/GenBank/DDBJ databases">
        <authorList>
            <consortium name="Pathogen Informatics"/>
        </authorList>
    </citation>
    <scope>NUCLEOTIDE SEQUENCE [LARGE SCALE GENOMIC DNA]</scope>
    <source>
        <strain evidence="12 15">2789STDY5608851</strain>
        <strain evidence="11 16">2789STDY5608866</strain>
    </source>
</reference>
<dbReference type="InterPro" id="IPR003442">
    <property type="entry name" value="T6A_TsaE"/>
</dbReference>
<dbReference type="NCBIfam" id="TIGR00150">
    <property type="entry name" value="T6A_YjeE"/>
    <property type="match status" value="1"/>
</dbReference>
<dbReference type="Proteomes" id="UP000095439">
    <property type="component" value="Unassembled WGS sequence"/>
</dbReference>
<dbReference type="GO" id="GO:0005524">
    <property type="term" value="F:ATP binding"/>
    <property type="evidence" value="ECO:0007669"/>
    <property type="project" value="UniProtKB-KW"/>
</dbReference>
<dbReference type="PANTHER" id="PTHR33540">
    <property type="entry name" value="TRNA THREONYLCARBAMOYLADENOSINE BIOSYNTHESIS PROTEIN TSAE"/>
    <property type="match status" value="1"/>
</dbReference>
<name>A0A174BS63_9FIRM</name>
<keyword evidence="6" id="KW-0479">Metal-binding</keyword>
<evidence type="ECO:0000313" key="13">
    <source>
        <dbReference type="EMBL" id="MZK11259.1"/>
    </source>
</evidence>
<evidence type="ECO:0000256" key="7">
    <source>
        <dbReference type="ARBA" id="ARBA00022741"/>
    </source>
</evidence>
<reference evidence="17 18" key="2">
    <citation type="journal article" date="2019" name="Nat. Med.">
        <title>A library of human gut bacterial isolates paired with longitudinal multiomics data enables mechanistic microbiome research.</title>
        <authorList>
            <person name="Poyet M."/>
            <person name="Groussin M."/>
            <person name="Gibbons S.M."/>
            <person name="Avila-Pacheco J."/>
            <person name="Jiang X."/>
            <person name="Kearney S.M."/>
            <person name="Perrotta A.R."/>
            <person name="Berdy B."/>
            <person name="Zhao S."/>
            <person name="Lieberman T.D."/>
            <person name="Swanson P.K."/>
            <person name="Smith M."/>
            <person name="Roesemann S."/>
            <person name="Alexander J.E."/>
            <person name="Rich S.A."/>
            <person name="Livny J."/>
            <person name="Vlamakis H."/>
            <person name="Clish C."/>
            <person name="Bullock K."/>
            <person name="Deik A."/>
            <person name="Scott J."/>
            <person name="Pierce K.A."/>
            <person name="Xavier R.J."/>
            <person name="Alm E.J."/>
        </authorList>
    </citation>
    <scope>NUCLEOTIDE SEQUENCE [LARGE SCALE GENOMIC DNA]</scope>
    <source>
        <strain evidence="13 17">BIOML-A1</strain>
        <strain evidence="14 18">BIOML-A6</strain>
    </source>
</reference>
<evidence type="ECO:0000313" key="18">
    <source>
        <dbReference type="Proteomes" id="UP000472916"/>
    </source>
</evidence>
<keyword evidence="7" id="KW-0547">Nucleotide-binding</keyword>
<dbReference type="GO" id="GO:0046872">
    <property type="term" value="F:metal ion binding"/>
    <property type="evidence" value="ECO:0007669"/>
    <property type="project" value="UniProtKB-KW"/>
</dbReference>